<evidence type="ECO:0000313" key="1">
    <source>
        <dbReference type="EMBL" id="KAI4346289.1"/>
    </source>
</evidence>
<name>A0ACB9PBT1_BAUVA</name>
<proteinExistence type="predicted"/>
<protein>
    <submittedName>
        <fullName evidence="1">Uncharacterized protein</fullName>
    </submittedName>
</protein>
<comment type="caution">
    <text evidence="1">The sequence shown here is derived from an EMBL/GenBank/DDBJ whole genome shotgun (WGS) entry which is preliminary data.</text>
</comment>
<organism evidence="1 2">
    <name type="scientific">Bauhinia variegata</name>
    <name type="common">Purple orchid tree</name>
    <name type="synonym">Phanera variegata</name>
    <dbReference type="NCBI Taxonomy" id="167791"/>
    <lineage>
        <taxon>Eukaryota</taxon>
        <taxon>Viridiplantae</taxon>
        <taxon>Streptophyta</taxon>
        <taxon>Embryophyta</taxon>
        <taxon>Tracheophyta</taxon>
        <taxon>Spermatophyta</taxon>
        <taxon>Magnoliopsida</taxon>
        <taxon>eudicotyledons</taxon>
        <taxon>Gunneridae</taxon>
        <taxon>Pentapetalae</taxon>
        <taxon>rosids</taxon>
        <taxon>fabids</taxon>
        <taxon>Fabales</taxon>
        <taxon>Fabaceae</taxon>
        <taxon>Cercidoideae</taxon>
        <taxon>Cercideae</taxon>
        <taxon>Bauhiniinae</taxon>
        <taxon>Bauhinia</taxon>
    </lineage>
</organism>
<sequence>MGVFTYTSEHSSPVSASRLFKALVLDSHNLFPKIMPQIVTSIEFIEGNGGPGSIKQINFNEGINPNPFSISFVGDVNSS</sequence>
<evidence type="ECO:0000313" key="2">
    <source>
        <dbReference type="Proteomes" id="UP000828941"/>
    </source>
</evidence>
<dbReference type="EMBL" id="CM039430">
    <property type="protein sequence ID" value="KAI4346289.1"/>
    <property type="molecule type" value="Genomic_DNA"/>
</dbReference>
<dbReference type="Proteomes" id="UP000828941">
    <property type="component" value="Chromosome 5"/>
</dbReference>
<accession>A0ACB9PBT1</accession>
<keyword evidence="2" id="KW-1185">Reference proteome</keyword>
<reference evidence="1 2" key="1">
    <citation type="journal article" date="2022" name="DNA Res.">
        <title>Chromosomal-level genome assembly of the orchid tree Bauhinia variegata (Leguminosae; Cercidoideae) supports the allotetraploid origin hypothesis of Bauhinia.</title>
        <authorList>
            <person name="Zhong Y."/>
            <person name="Chen Y."/>
            <person name="Zheng D."/>
            <person name="Pang J."/>
            <person name="Liu Y."/>
            <person name="Luo S."/>
            <person name="Meng S."/>
            <person name="Qian L."/>
            <person name="Wei D."/>
            <person name="Dai S."/>
            <person name="Zhou R."/>
        </authorList>
    </citation>
    <scope>NUCLEOTIDE SEQUENCE [LARGE SCALE GENOMIC DNA]</scope>
    <source>
        <strain evidence="1">BV-YZ2020</strain>
    </source>
</reference>
<gene>
    <name evidence="1" type="ORF">L6164_013354</name>
</gene>